<dbReference type="Pfam" id="PF13559">
    <property type="entry name" value="DUF4129"/>
    <property type="match status" value="1"/>
</dbReference>
<dbReference type="InterPro" id="IPR002931">
    <property type="entry name" value="Transglutaminase-like"/>
</dbReference>
<name>A0ABT9FUH7_9BACL</name>
<gene>
    <name evidence="3" type="ORF">OIN60_15235</name>
</gene>
<feature type="transmembrane region" description="Helical" evidence="1">
    <location>
        <begin position="12"/>
        <end position="29"/>
    </location>
</feature>
<keyword evidence="1" id="KW-1133">Transmembrane helix</keyword>
<dbReference type="EMBL" id="JAPCKK010000018">
    <property type="protein sequence ID" value="MDP4098112.1"/>
    <property type="molecule type" value="Genomic_DNA"/>
</dbReference>
<feature type="transmembrane region" description="Helical" evidence="1">
    <location>
        <begin position="70"/>
        <end position="87"/>
    </location>
</feature>
<dbReference type="PANTHER" id="PTHR42736:SF1">
    <property type="entry name" value="PROTEIN-GLUTAMINE GAMMA-GLUTAMYLTRANSFERASE"/>
    <property type="match status" value="1"/>
</dbReference>
<proteinExistence type="predicted"/>
<dbReference type="Gene3D" id="3.10.620.30">
    <property type="match status" value="1"/>
</dbReference>
<sequence length="742" mass="84456">MKKWLNSLVSSWYHALTFLWITLIAVQWLSFTSTIWFAETNALVLTTLVTLAAIEILLPNKPGWKLGAKAVAVFIILYRTLSSYSILANSGTAGSRMREFIDNLTPYIWFSLIAWLLLELIPLVVITRQRILVFLGINIIAFGILDSFTPSILWEEVAWTVFAGMGWLVSKHFQSFSLRYPQGWKYLRRSPFKIAANIAIIFSLVIVAGVNMPEVPPTLTDPYTAWRKYSGTAEVTMAGGAGTLNQQMNTESGYSRQDNQLGGGFNFDYSPVMNVVTSQRSYWRGETRRIYTGTGWVEDANRRSDFDTVQANQELDNEDHPAIETEQVVQTINMAGEESYPVLFGAYSINRVQSVDGGTNTDWLSWKSEQSEMYWNSARRGNPFPRTYTIISEVPIVPESELRKQTFDALYSGRQIDEYVQMPDDFPKRVTDLARQITESADTPYEKVGLLQQYLQQNFSYTNNPDVSRAQSDDFVESFLFDIREGYCDYYSTSLVMMSRSLGIPARWVKGYAPGQQVFLDDTQAVTDEENMTAYAVSNADAHSWAEVYFGDYGWIPVEATPGFDMPLLTQQEEVEPVIAPEVEEEQPEQQEQETGPAETNDEMAINAGFVWAAGAVLMLWAGYIVWRNRIALHFYMLHLRTGRPLTPGEKVVVETERWLRYLQRKGWRRGSNETLRESITRWEQDTPRLSPVLRQLLQVFEKARYSPSTVSEEDWIAVRKAAAELRVATKSTQTHVQAGPG</sequence>
<evidence type="ECO:0000313" key="4">
    <source>
        <dbReference type="Proteomes" id="UP001241848"/>
    </source>
</evidence>
<dbReference type="RefSeq" id="WP_305755737.1">
    <property type="nucleotide sequence ID" value="NZ_JAPCKK010000018.1"/>
</dbReference>
<evidence type="ECO:0000259" key="2">
    <source>
        <dbReference type="SMART" id="SM00460"/>
    </source>
</evidence>
<comment type="caution">
    <text evidence="3">The sequence shown here is derived from an EMBL/GenBank/DDBJ whole genome shotgun (WGS) entry which is preliminary data.</text>
</comment>
<dbReference type="Pfam" id="PF01841">
    <property type="entry name" value="Transglut_core"/>
    <property type="match status" value="1"/>
</dbReference>
<dbReference type="Proteomes" id="UP001241848">
    <property type="component" value="Unassembled WGS sequence"/>
</dbReference>
<dbReference type="InterPro" id="IPR038765">
    <property type="entry name" value="Papain-like_cys_pep_sf"/>
</dbReference>
<keyword evidence="1" id="KW-0812">Transmembrane</keyword>
<feature type="transmembrane region" description="Helical" evidence="1">
    <location>
        <begin position="157"/>
        <end position="173"/>
    </location>
</feature>
<keyword evidence="1" id="KW-0472">Membrane</keyword>
<dbReference type="InterPro" id="IPR052901">
    <property type="entry name" value="Bact_TGase-like"/>
</dbReference>
<accession>A0ABT9FUH7</accession>
<feature type="domain" description="Transglutaminase-like" evidence="2">
    <location>
        <begin position="480"/>
        <end position="562"/>
    </location>
</feature>
<evidence type="ECO:0000313" key="3">
    <source>
        <dbReference type="EMBL" id="MDP4098112.1"/>
    </source>
</evidence>
<dbReference type="SUPFAM" id="SSF54001">
    <property type="entry name" value="Cysteine proteinases"/>
    <property type="match status" value="1"/>
</dbReference>
<protein>
    <submittedName>
        <fullName evidence="3">Transglutaminase domain-containing protein</fullName>
    </submittedName>
</protein>
<organism evidence="3 4">
    <name type="scientific">Paenibacillus zeirhizosphaerae</name>
    <dbReference type="NCBI Taxonomy" id="2987519"/>
    <lineage>
        <taxon>Bacteria</taxon>
        <taxon>Bacillati</taxon>
        <taxon>Bacillota</taxon>
        <taxon>Bacilli</taxon>
        <taxon>Bacillales</taxon>
        <taxon>Paenibacillaceae</taxon>
        <taxon>Paenibacillus</taxon>
    </lineage>
</organism>
<evidence type="ECO:0000256" key="1">
    <source>
        <dbReference type="SAM" id="Phobius"/>
    </source>
</evidence>
<feature type="transmembrane region" description="Helical" evidence="1">
    <location>
        <begin position="107"/>
        <end position="125"/>
    </location>
</feature>
<feature type="transmembrane region" description="Helical" evidence="1">
    <location>
        <begin position="132"/>
        <end position="151"/>
    </location>
</feature>
<keyword evidence="4" id="KW-1185">Reference proteome</keyword>
<dbReference type="SMART" id="SM00460">
    <property type="entry name" value="TGc"/>
    <property type="match status" value="1"/>
</dbReference>
<feature type="transmembrane region" description="Helical" evidence="1">
    <location>
        <begin position="35"/>
        <end position="58"/>
    </location>
</feature>
<dbReference type="InterPro" id="IPR025403">
    <property type="entry name" value="TgpA-like_C"/>
</dbReference>
<feature type="transmembrane region" description="Helical" evidence="1">
    <location>
        <begin position="609"/>
        <end position="627"/>
    </location>
</feature>
<reference evidence="3 4" key="1">
    <citation type="submission" date="2022-10" db="EMBL/GenBank/DDBJ databases">
        <title>Paenibacillus description and whole genome data of maize root bacterial community.</title>
        <authorList>
            <person name="Marton D."/>
            <person name="Farkas M."/>
            <person name="Cserhati M."/>
        </authorList>
    </citation>
    <scope>NUCLEOTIDE SEQUENCE [LARGE SCALE GENOMIC DNA]</scope>
    <source>
        <strain evidence="3 4">P96</strain>
    </source>
</reference>
<dbReference type="PANTHER" id="PTHR42736">
    <property type="entry name" value="PROTEIN-GLUTAMINE GAMMA-GLUTAMYLTRANSFERASE"/>
    <property type="match status" value="1"/>
</dbReference>
<feature type="transmembrane region" description="Helical" evidence="1">
    <location>
        <begin position="194"/>
        <end position="212"/>
    </location>
</feature>